<accession>A0A8S1VYE7</accession>
<sequence>MEKWNLIRQECKDQSESDIAYLFQRFPSLQNLLKIKILDTLPNSYLVCYALEKCTLLGDIAVVLNLKTIQGIIIQLENIYQLDCGRSRQEIVP</sequence>
<dbReference type="AlphaFoldDB" id="A0A8S1VYE7"/>
<dbReference type="EMBL" id="CAJJDO010000078">
    <property type="protein sequence ID" value="CAD8182390.1"/>
    <property type="molecule type" value="Genomic_DNA"/>
</dbReference>
<organism evidence="1 2">
    <name type="scientific">Paramecium pentaurelia</name>
    <dbReference type="NCBI Taxonomy" id="43138"/>
    <lineage>
        <taxon>Eukaryota</taxon>
        <taxon>Sar</taxon>
        <taxon>Alveolata</taxon>
        <taxon>Ciliophora</taxon>
        <taxon>Intramacronucleata</taxon>
        <taxon>Oligohymenophorea</taxon>
        <taxon>Peniculida</taxon>
        <taxon>Parameciidae</taxon>
        <taxon>Paramecium</taxon>
    </lineage>
</organism>
<name>A0A8S1VYE7_9CILI</name>
<keyword evidence="2" id="KW-1185">Reference proteome</keyword>
<dbReference type="Proteomes" id="UP000689195">
    <property type="component" value="Unassembled WGS sequence"/>
</dbReference>
<evidence type="ECO:0000313" key="1">
    <source>
        <dbReference type="EMBL" id="CAD8182390.1"/>
    </source>
</evidence>
<reference evidence="1" key="1">
    <citation type="submission" date="2021-01" db="EMBL/GenBank/DDBJ databases">
        <authorList>
            <consortium name="Genoscope - CEA"/>
            <person name="William W."/>
        </authorList>
    </citation>
    <scope>NUCLEOTIDE SEQUENCE</scope>
</reference>
<evidence type="ECO:0000313" key="2">
    <source>
        <dbReference type="Proteomes" id="UP000689195"/>
    </source>
</evidence>
<gene>
    <name evidence="1" type="ORF">PPENT_87.1.T0780174</name>
</gene>
<protein>
    <submittedName>
        <fullName evidence="1">Uncharacterized protein</fullName>
    </submittedName>
</protein>
<comment type="caution">
    <text evidence="1">The sequence shown here is derived from an EMBL/GenBank/DDBJ whole genome shotgun (WGS) entry which is preliminary data.</text>
</comment>
<proteinExistence type="predicted"/>